<dbReference type="GO" id="GO:0015074">
    <property type="term" value="P:DNA integration"/>
    <property type="evidence" value="ECO:0007669"/>
    <property type="project" value="UniProtKB-KW"/>
</dbReference>
<dbReference type="GO" id="GO:0003964">
    <property type="term" value="F:RNA-directed DNA polymerase activity"/>
    <property type="evidence" value="ECO:0007669"/>
    <property type="project" value="UniProtKB-KW"/>
</dbReference>
<dbReference type="GO" id="GO:0006310">
    <property type="term" value="P:DNA recombination"/>
    <property type="evidence" value="ECO:0007669"/>
    <property type="project" value="UniProtKB-KW"/>
</dbReference>
<dbReference type="GO" id="GO:0046872">
    <property type="term" value="F:metal ion binding"/>
    <property type="evidence" value="ECO:0007669"/>
    <property type="project" value="UniProtKB-KW"/>
</dbReference>
<dbReference type="InterPro" id="IPR036397">
    <property type="entry name" value="RNaseH_sf"/>
</dbReference>
<gene>
    <name evidence="13" type="ORF">PHMEG_0005582</name>
</gene>
<dbReference type="CDD" id="cd09272">
    <property type="entry name" value="RNase_HI_RT_Ty1"/>
    <property type="match status" value="1"/>
</dbReference>
<dbReference type="AlphaFoldDB" id="A0A225WSY1"/>
<keyword evidence="9" id="KW-0233">DNA recombination</keyword>
<keyword evidence="10" id="KW-0511">Multifunctional enzyme</keyword>
<dbReference type="Proteomes" id="UP000198211">
    <property type="component" value="Unassembled WGS sequence"/>
</dbReference>
<keyword evidence="8" id="KW-0548">Nucleotidyltransferase</keyword>
<keyword evidence="8" id="KW-0808">Transferase</keyword>
<evidence type="ECO:0000313" key="14">
    <source>
        <dbReference type="Proteomes" id="UP000198211"/>
    </source>
</evidence>
<keyword evidence="2" id="KW-0479">Metal-binding</keyword>
<dbReference type="Pfam" id="PF07727">
    <property type="entry name" value="RVT_2"/>
    <property type="match status" value="1"/>
</dbReference>
<evidence type="ECO:0000259" key="12">
    <source>
        <dbReference type="PROSITE" id="PS50994"/>
    </source>
</evidence>
<evidence type="ECO:0000256" key="1">
    <source>
        <dbReference type="ARBA" id="ARBA00022722"/>
    </source>
</evidence>
<evidence type="ECO:0000256" key="7">
    <source>
        <dbReference type="ARBA" id="ARBA00022918"/>
    </source>
</evidence>
<dbReference type="PROSITE" id="PS50994">
    <property type="entry name" value="INTEGRASE"/>
    <property type="match status" value="1"/>
</dbReference>
<sequence>MAKHLDAFDELVVGLQTLGEPVDEARQMVVLLNSLPSEYELIASIVENTKDITLIDFKEKLLKENERLQKKETTEKAFRVNGNPGRFQGGRGNGRKGNLGHMKRDYPVKSSDAGSDAVFAVGEERLIGWLIDSGATSHMTPFREDLFAFEGMASSIELTGVNGKSIKMLEVLYIPGLDRRLLSVGKLAERGLTVEFQRSSCTIWGDTSAIATETKVGKAYVLECELEEARFVEYAGADSQWELWHAHMGHLNENAMIKTQRTTNGMPAVGRGIKSLCGGFMKGKQTVAPFPSREVHGYFLKNKSDVTAKLAEFKANGIMHQCTVPYSPQPNGVAERMNRTIMEKARSMLYYKGVSTLWWAEAVGTAVYLINRSTNAAHSDVTPYELGFKVKPRLEHLRVFGSQGYAHIDDAKRTKLEAKRFRCLLLGYAENAKGYRVYDLDASKVKVSRSVKLDEGEVGGIYDLPSPQLQGTVVHVTKDGDEATVPEMERPPTVDEPTETAEEPIVDVDIDDVEPDTNVEEVLRLPPSESTGLELAPFRSQSEAFQDRLVFHPEPERSRRTREPVFLLENGPDDEQEVLSEVCVASDYVLEQLDADTAFLNSDLSDLVYMDVPHGVPNENGMRSNIGYVYVCLYVDDMIIAARTVGEIREVKEALKNAFKMKLGTAKFILGMEIDHDTLMIKQTRYIDDVVERFGQLTAKAMNNPCASNLKLSKTQSPGTVDERAEMQSKPPDIAYVVTHLSRFFENPGLKHWRAAIPSATLSEDDTKHGIVYKKQKNGLKVEAFTDADWGSNIDDRRSVSEIMLMIGNAPVVFKSKFQRTVALSSAEAEYMALSLTKHVDIKHHFTRENVERETIKVDYIDTKRQLADLLTKALGTKTLKYLNNASGIKMKITAQ</sequence>
<evidence type="ECO:0000256" key="10">
    <source>
        <dbReference type="ARBA" id="ARBA00023268"/>
    </source>
</evidence>
<feature type="domain" description="Integrase catalytic" evidence="12">
    <location>
        <begin position="317"/>
        <end position="391"/>
    </location>
</feature>
<dbReference type="OrthoDB" id="166608at2759"/>
<keyword evidence="7" id="KW-0695">RNA-directed DNA polymerase</keyword>
<keyword evidence="8" id="KW-0239">DNA-directed DNA polymerase</keyword>
<organism evidence="13 14">
    <name type="scientific">Phytophthora megakarya</name>
    <dbReference type="NCBI Taxonomy" id="4795"/>
    <lineage>
        <taxon>Eukaryota</taxon>
        <taxon>Sar</taxon>
        <taxon>Stramenopiles</taxon>
        <taxon>Oomycota</taxon>
        <taxon>Peronosporomycetes</taxon>
        <taxon>Peronosporales</taxon>
        <taxon>Peronosporaceae</taxon>
        <taxon>Phytophthora</taxon>
    </lineage>
</organism>
<evidence type="ECO:0000313" key="13">
    <source>
        <dbReference type="EMBL" id="OWZ20060.1"/>
    </source>
</evidence>
<dbReference type="STRING" id="4795.A0A225WSY1"/>
<dbReference type="Gene3D" id="3.30.420.10">
    <property type="entry name" value="Ribonuclease H-like superfamily/Ribonuclease H"/>
    <property type="match status" value="1"/>
</dbReference>
<protein>
    <submittedName>
        <fullName evidence="13">Polyprotein</fullName>
    </submittedName>
</protein>
<accession>A0A225WSY1</accession>
<dbReference type="InterPro" id="IPR057670">
    <property type="entry name" value="SH3_retrovirus"/>
</dbReference>
<dbReference type="GO" id="GO:0003676">
    <property type="term" value="F:nucleic acid binding"/>
    <property type="evidence" value="ECO:0007669"/>
    <property type="project" value="InterPro"/>
</dbReference>
<keyword evidence="3" id="KW-0255">Endonuclease</keyword>
<name>A0A225WSY1_9STRA</name>
<dbReference type="Pfam" id="PF25597">
    <property type="entry name" value="SH3_retrovirus"/>
    <property type="match status" value="1"/>
</dbReference>
<dbReference type="PANTHER" id="PTHR42648:SF11">
    <property type="entry name" value="TRANSPOSON TY4-P GAG-POL POLYPROTEIN"/>
    <property type="match status" value="1"/>
</dbReference>
<evidence type="ECO:0000256" key="8">
    <source>
        <dbReference type="ARBA" id="ARBA00022932"/>
    </source>
</evidence>
<evidence type="ECO:0000256" key="5">
    <source>
        <dbReference type="ARBA" id="ARBA00022842"/>
    </source>
</evidence>
<reference evidence="14" key="1">
    <citation type="submission" date="2017-03" db="EMBL/GenBank/DDBJ databases">
        <title>Phytopthora megakarya and P. palmivora, two closely related causual agents of cacao black pod achieved similar genome size and gene model numbers by different mechanisms.</title>
        <authorList>
            <person name="Ali S."/>
            <person name="Shao J."/>
            <person name="Larry D.J."/>
            <person name="Kronmiller B."/>
            <person name="Shen D."/>
            <person name="Strem M.D."/>
            <person name="Melnick R.L."/>
            <person name="Guiltinan M.J."/>
            <person name="Tyler B.M."/>
            <person name="Meinhardt L.W."/>
            <person name="Bailey B.A."/>
        </authorList>
    </citation>
    <scope>NUCLEOTIDE SEQUENCE [LARGE SCALE GENOMIC DNA]</scope>
    <source>
        <strain evidence="14">zdho120</strain>
    </source>
</reference>
<evidence type="ECO:0000256" key="9">
    <source>
        <dbReference type="ARBA" id="ARBA00023172"/>
    </source>
</evidence>
<evidence type="ECO:0000256" key="11">
    <source>
        <dbReference type="SAM" id="MobiDB-lite"/>
    </source>
</evidence>
<evidence type="ECO:0000256" key="2">
    <source>
        <dbReference type="ARBA" id="ARBA00022723"/>
    </source>
</evidence>
<dbReference type="EMBL" id="NBNE01000365">
    <property type="protein sequence ID" value="OWZ20060.1"/>
    <property type="molecule type" value="Genomic_DNA"/>
</dbReference>
<dbReference type="PANTHER" id="PTHR42648">
    <property type="entry name" value="TRANSPOSASE, PUTATIVE-RELATED"/>
    <property type="match status" value="1"/>
</dbReference>
<keyword evidence="14" id="KW-1185">Reference proteome</keyword>
<keyword evidence="1" id="KW-0540">Nuclease</keyword>
<dbReference type="SUPFAM" id="SSF53098">
    <property type="entry name" value="Ribonuclease H-like"/>
    <property type="match status" value="1"/>
</dbReference>
<dbReference type="Pfam" id="PF14223">
    <property type="entry name" value="Retrotran_gag_2"/>
    <property type="match status" value="1"/>
</dbReference>
<evidence type="ECO:0000256" key="4">
    <source>
        <dbReference type="ARBA" id="ARBA00022801"/>
    </source>
</evidence>
<evidence type="ECO:0000256" key="3">
    <source>
        <dbReference type="ARBA" id="ARBA00022759"/>
    </source>
</evidence>
<keyword evidence="4" id="KW-0378">Hydrolase</keyword>
<dbReference type="InterPro" id="IPR039537">
    <property type="entry name" value="Retrotran_Ty1/copia-like"/>
</dbReference>
<evidence type="ECO:0000256" key="6">
    <source>
        <dbReference type="ARBA" id="ARBA00022908"/>
    </source>
</evidence>
<keyword evidence="6" id="KW-0229">DNA integration</keyword>
<proteinExistence type="predicted"/>
<dbReference type="InterPro" id="IPR013103">
    <property type="entry name" value="RVT_2"/>
</dbReference>
<comment type="caution">
    <text evidence="13">The sequence shown here is derived from an EMBL/GenBank/DDBJ whole genome shotgun (WGS) entry which is preliminary data.</text>
</comment>
<dbReference type="InterPro" id="IPR012337">
    <property type="entry name" value="RNaseH-like_sf"/>
</dbReference>
<dbReference type="GO" id="GO:0016787">
    <property type="term" value="F:hydrolase activity"/>
    <property type="evidence" value="ECO:0007669"/>
    <property type="project" value="UniProtKB-KW"/>
</dbReference>
<feature type="region of interest" description="Disordered" evidence="11">
    <location>
        <begin position="80"/>
        <end position="101"/>
    </location>
</feature>
<dbReference type="InterPro" id="IPR001584">
    <property type="entry name" value="Integrase_cat-core"/>
</dbReference>
<keyword evidence="5" id="KW-0460">Magnesium</keyword>
<dbReference type="GO" id="GO:0004519">
    <property type="term" value="F:endonuclease activity"/>
    <property type="evidence" value="ECO:0007669"/>
    <property type="project" value="UniProtKB-KW"/>
</dbReference>
<feature type="compositionally biased region" description="Gly residues" evidence="11">
    <location>
        <begin position="87"/>
        <end position="97"/>
    </location>
</feature>
<dbReference type="GO" id="GO:0003887">
    <property type="term" value="F:DNA-directed DNA polymerase activity"/>
    <property type="evidence" value="ECO:0007669"/>
    <property type="project" value="UniProtKB-KW"/>
</dbReference>